<accession>A0A1M4T221</accession>
<dbReference type="STRING" id="1123243.SAMN02745190_00337"/>
<proteinExistence type="predicted"/>
<evidence type="ECO:0000313" key="1">
    <source>
        <dbReference type="EMBL" id="SHE38450.1"/>
    </source>
</evidence>
<dbReference type="OrthoDB" id="9790372at2"/>
<sequence>MSIKLKVTDAAALGERVDFRFVTTAKALDAVPQNSSIPDDVVIEGTMENTGGAYRLTGAVKCIRSFVCDRCLEKIEREEEYPFREDFRESSEEDSEVGEDGCTVFSGDMIDLAALIRDTILTAQPMQNLCRTDCRGLCSRCGANLNQGECGCNRRSVDPRLAALQDFMTTED</sequence>
<dbReference type="PANTHER" id="PTHR34374:SF1">
    <property type="entry name" value="LARGE RIBOSOMAL RNA SUBUNIT ACCUMULATION PROTEIN YCED HOMOLOG 1, CHLOROPLASTIC"/>
    <property type="match status" value="1"/>
</dbReference>
<dbReference type="EMBL" id="FQUG01000002">
    <property type="protein sequence ID" value="SHE38450.1"/>
    <property type="molecule type" value="Genomic_DNA"/>
</dbReference>
<dbReference type="Proteomes" id="UP000184404">
    <property type="component" value="Unassembled WGS sequence"/>
</dbReference>
<organism evidence="1 2">
    <name type="scientific">Schwartzia succinivorans DSM 10502</name>
    <dbReference type="NCBI Taxonomy" id="1123243"/>
    <lineage>
        <taxon>Bacteria</taxon>
        <taxon>Bacillati</taxon>
        <taxon>Bacillota</taxon>
        <taxon>Negativicutes</taxon>
        <taxon>Selenomonadales</taxon>
        <taxon>Selenomonadaceae</taxon>
        <taxon>Schwartzia</taxon>
    </lineage>
</organism>
<reference evidence="1 2" key="1">
    <citation type="submission" date="2016-11" db="EMBL/GenBank/DDBJ databases">
        <authorList>
            <person name="Jaros S."/>
            <person name="Januszkiewicz K."/>
            <person name="Wedrychowicz H."/>
        </authorList>
    </citation>
    <scope>NUCLEOTIDE SEQUENCE [LARGE SCALE GENOMIC DNA]</scope>
    <source>
        <strain evidence="1 2">DSM 10502</strain>
    </source>
</reference>
<evidence type="ECO:0008006" key="3">
    <source>
        <dbReference type="Google" id="ProtNLM"/>
    </source>
</evidence>
<name>A0A1M4T221_9FIRM</name>
<evidence type="ECO:0000313" key="2">
    <source>
        <dbReference type="Proteomes" id="UP000184404"/>
    </source>
</evidence>
<protein>
    <recommendedName>
        <fullName evidence="3">ACR, COG1399</fullName>
    </recommendedName>
</protein>
<dbReference type="PANTHER" id="PTHR34374">
    <property type="entry name" value="LARGE RIBOSOMAL RNA SUBUNIT ACCUMULATION PROTEIN YCED HOMOLOG 1, CHLOROPLASTIC"/>
    <property type="match status" value="1"/>
</dbReference>
<dbReference type="InterPro" id="IPR003772">
    <property type="entry name" value="YceD"/>
</dbReference>
<keyword evidence="2" id="KW-1185">Reference proteome</keyword>
<dbReference type="AlphaFoldDB" id="A0A1M4T221"/>
<dbReference type="RefSeq" id="WP_072934692.1">
    <property type="nucleotide sequence ID" value="NZ_FQUG01000002.1"/>
</dbReference>
<dbReference type="Pfam" id="PF02620">
    <property type="entry name" value="YceD"/>
    <property type="match status" value="1"/>
</dbReference>
<gene>
    <name evidence="1" type="ORF">SAMN02745190_00337</name>
</gene>